<evidence type="ECO:0000256" key="1">
    <source>
        <dbReference type="SAM" id="Phobius"/>
    </source>
</evidence>
<dbReference type="AlphaFoldDB" id="A0A9P5PNK1"/>
<keyword evidence="3" id="KW-1185">Reference proteome</keyword>
<gene>
    <name evidence="2" type="ORF">BDP27DRAFT_1330355</name>
</gene>
<reference evidence="2" key="1">
    <citation type="submission" date="2020-11" db="EMBL/GenBank/DDBJ databases">
        <authorList>
            <consortium name="DOE Joint Genome Institute"/>
            <person name="Ahrendt S."/>
            <person name="Riley R."/>
            <person name="Andreopoulos W."/>
            <person name="Labutti K."/>
            <person name="Pangilinan J."/>
            <person name="Ruiz-Duenas F.J."/>
            <person name="Barrasa J.M."/>
            <person name="Sanchez-Garcia M."/>
            <person name="Camarero S."/>
            <person name="Miyauchi S."/>
            <person name="Serrano A."/>
            <person name="Linde D."/>
            <person name="Babiker R."/>
            <person name="Drula E."/>
            <person name="Ayuso-Fernandez I."/>
            <person name="Pacheco R."/>
            <person name="Padilla G."/>
            <person name="Ferreira P."/>
            <person name="Barriuso J."/>
            <person name="Kellner H."/>
            <person name="Castanera R."/>
            <person name="Alfaro M."/>
            <person name="Ramirez L."/>
            <person name="Pisabarro A.G."/>
            <person name="Kuo A."/>
            <person name="Tritt A."/>
            <person name="Lipzen A."/>
            <person name="He G."/>
            <person name="Yan M."/>
            <person name="Ng V."/>
            <person name="Cullen D."/>
            <person name="Martin F."/>
            <person name="Rosso M.-N."/>
            <person name="Henrissat B."/>
            <person name="Hibbett D."/>
            <person name="Martinez A.T."/>
            <person name="Grigoriev I.V."/>
        </authorList>
    </citation>
    <scope>NUCLEOTIDE SEQUENCE</scope>
    <source>
        <strain evidence="2">AH 40177</strain>
    </source>
</reference>
<keyword evidence="1" id="KW-0812">Transmembrane</keyword>
<feature type="non-terminal residue" evidence="2">
    <location>
        <position position="59"/>
    </location>
</feature>
<accession>A0A9P5PNK1</accession>
<protein>
    <submittedName>
        <fullName evidence="2">Uncharacterized protein</fullName>
    </submittedName>
</protein>
<dbReference type="Proteomes" id="UP000772434">
    <property type="component" value="Unassembled WGS sequence"/>
</dbReference>
<keyword evidence="1" id="KW-1133">Transmembrane helix</keyword>
<keyword evidence="1" id="KW-0472">Membrane</keyword>
<evidence type="ECO:0000313" key="3">
    <source>
        <dbReference type="Proteomes" id="UP000772434"/>
    </source>
</evidence>
<dbReference type="EMBL" id="JADNRY010000085">
    <property type="protein sequence ID" value="KAF9066566.1"/>
    <property type="molecule type" value="Genomic_DNA"/>
</dbReference>
<organism evidence="2 3">
    <name type="scientific">Rhodocollybia butyracea</name>
    <dbReference type="NCBI Taxonomy" id="206335"/>
    <lineage>
        <taxon>Eukaryota</taxon>
        <taxon>Fungi</taxon>
        <taxon>Dikarya</taxon>
        <taxon>Basidiomycota</taxon>
        <taxon>Agaricomycotina</taxon>
        <taxon>Agaricomycetes</taxon>
        <taxon>Agaricomycetidae</taxon>
        <taxon>Agaricales</taxon>
        <taxon>Marasmiineae</taxon>
        <taxon>Omphalotaceae</taxon>
        <taxon>Rhodocollybia</taxon>
    </lineage>
</organism>
<feature type="transmembrane region" description="Helical" evidence="1">
    <location>
        <begin position="9"/>
        <end position="27"/>
    </location>
</feature>
<evidence type="ECO:0000313" key="2">
    <source>
        <dbReference type="EMBL" id="KAF9066566.1"/>
    </source>
</evidence>
<proteinExistence type="predicted"/>
<sequence length="59" mass="6845">MCIISTERVLGLVSVHYITLFLYLFPLRGIFPITLGSEFIVDCIISLYLHFVLCIFFPF</sequence>
<comment type="caution">
    <text evidence="2">The sequence shown here is derived from an EMBL/GenBank/DDBJ whole genome shotgun (WGS) entry which is preliminary data.</text>
</comment>
<name>A0A9P5PNK1_9AGAR</name>
<feature type="transmembrane region" description="Helical" evidence="1">
    <location>
        <begin position="39"/>
        <end position="57"/>
    </location>
</feature>